<protein>
    <submittedName>
        <fullName evidence="1">DUF3467 domain-containing protein</fullName>
    </submittedName>
</protein>
<name>A0A8E7AX77_9EURY</name>
<proteinExistence type="predicted"/>
<dbReference type="KEGG" id="mrtj:KHC33_02165"/>
<dbReference type="RefSeq" id="WP_214420159.1">
    <property type="nucleotide sequence ID" value="NZ_CP075546.1"/>
</dbReference>
<accession>A0A8E7AX77</accession>
<organism evidence="1 2">
    <name type="scientific">Methanospirillum purgamenti</name>
    <dbReference type="NCBI Taxonomy" id="2834276"/>
    <lineage>
        <taxon>Archaea</taxon>
        <taxon>Methanobacteriati</taxon>
        <taxon>Methanobacteriota</taxon>
        <taxon>Stenosarchaea group</taxon>
        <taxon>Methanomicrobia</taxon>
        <taxon>Methanomicrobiales</taxon>
        <taxon>Methanospirillaceae</taxon>
        <taxon>Methanospirillum</taxon>
    </lineage>
</organism>
<dbReference type="Pfam" id="PF11950">
    <property type="entry name" value="DUF3467"/>
    <property type="match status" value="1"/>
</dbReference>
<dbReference type="Proteomes" id="UP000680656">
    <property type="component" value="Chromosome"/>
</dbReference>
<dbReference type="GeneID" id="65095951"/>
<dbReference type="InterPro" id="IPR021857">
    <property type="entry name" value="DUF3467"/>
</dbReference>
<dbReference type="AlphaFoldDB" id="A0A8E7AX77"/>
<gene>
    <name evidence="1" type="ORF">KHC33_02165</name>
</gene>
<dbReference type="EMBL" id="CP075546">
    <property type="protein sequence ID" value="QVV89362.1"/>
    <property type="molecule type" value="Genomic_DNA"/>
</dbReference>
<evidence type="ECO:0000313" key="1">
    <source>
        <dbReference type="EMBL" id="QVV89362.1"/>
    </source>
</evidence>
<keyword evidence="2" id="KW-1185">Reference proteome</keyword>
<evidence type="ECO:0000313" key="2">
    <source>
        <dbReference type="Proteomes" id="UP000680656"/>
    </source>
</evidence>
<reference evidence="1 2" key="1">
    <citation type="submission" date="2021-05" db="EMBL/GenBank/DDBJ databases">
        <title>A novel Methanospirillum isolate from a pyrite-forming mixed culture.</title>
        <authorList>
            <person name="Bunk B."/>
            <person name="Sproer C."/>
            <person name="Spring S."/>
            <person name="Pester M."/>
        </authorList>
    </citation>
    <scope>NUCLEOTIDE SEQUENCE [LARGE SCALE GENOMIC DNA]</scope>
    <source>
        <strain evidence="1 2">J.3.6.1-F.2.7.3</strain>
    </source>
</reference>
<sequence>MDKKSSEKNNPGTIDFQKLYAFKPEDLILDITNSSYSNMAYVQVSHRDVSIDFLEMPGIRKEGKNVVKGTRIYMSHAAAQKLAESLSNLLDKVHSDGEMETYTPTTACSIESPGNKKIK</sequence>